<name>F8ILK7_ALIAT</name>
<dbReference type="PIRSF" id="PIRSF003073">
    <property type="entry name" value="DNAC_TnpB_IstB"/>
    <property type="match status" value="1"/>
</dbReference>
<dbReference type="CDD" id="cd00009">
    <property type="entry name" value="AAA"/>
    <property type="match status" value="1"/>
</dbReference>
<dbReference type="PANTHER" id="PTHR30050">
    <property type="entry name" value="CHROMOSOMAL REPLICATION INITIATOR PROTEIN DNAA"/>
    <property type="match status" value="1"/>
</dbReference>
<dbReference type="Gene3D" id="3.40.50.300">
    <property type="entry name" value="P-loop containing nucleotide triphosphate hydrolases"/>
    <property type="match status" value="1"/>
</dbReference>
<sequence>MSEALVVAQVEEQLLDLGLKRAAAVLPACVEWAAGQEATYVAFLQRLLEAEQEERHSRAMQARLRLANFPFHKTLADFDFSFQPSVDERQIRELATLTFVQECGNVIFLGPPGVGKTHLAVALGMEAIRQRMSVYFVTMQKLVSDFLRRAYQEGRLDRRLRVYTQPKILICDEVGYLPLDALDAANFFRLVSERYERGSLLITSNTSFTNWGTLFGDQVLAAALLDRLLHHATTVNIRGNSYRMKDKLRAGVTHGFSATRDEANTCVGNESR</sequence>
<accession>F8ILK7</accession>
<dbReference type="KEGG" id="aad:TC41_3076"/>
<dbReference type="eggNOG" id="COG1484">
    <property type="taxonomic scope" value="Bacteria"/>
</dbReference>
<dbReference type="Pfam" id="PF01695">
    <property type="entry name" value="IstB_IS21"/>
    <property type="match status" value="1"/>
</dbReference>
<dbReference type="InterPro" id="IPR002611">
    <property type="entry name" value="IstB_ATP-bd"/>
</dbReference>
<dbReference type="SUPFAM" id="SSF52540">
    <property type="entry name" value="P-loop containing nucleoside triphosphate hydrolases"/>
    <property type="match status" value="1"/>
</dbReference>
<proteinExistence type="inferred from homology"/>
<dbReference type="Proteomes" id="UP000000292">
    <property type="component" value="Chromosome"/>
</dbReference>
<dbReference type="HOGENOM" id="CLU_062999_1_1_9"/>
<dbReference type="OrthoDB" id="2052561at2"/>
<evidence type="ECO:0000259" key="4">
    <source>
        <dbReference type="SMART" id="SM00382"/>
    </source>
</evidence>
<evidence type="ECO:0000313" key="6">
    <source>
        <dbReference type="Proteomes" id="UP000000292"/>
    </source>
</evidence>
<dbReference type="PATRIC" id="fig|1048834.4.peg.2920"/>
<gene>
    <name evidence="5" type="ordered locus">TC41_3076</name>
</gene>
<dbReference type="InterPro" id="IPR001270">
    <property type="entry name" value="ClpA/B"/>
</dbReference>
<dbReference type="SMART" id="SM00382">
    <property type="entry name" value="AAA"/>
    <property type="match status" value="1"/>
</dbReference>
<dbReference type="AlphaFoldDB" id="F8ILK7"/>
<organism evidence="5 6">
    <name type="scientific">Alicyclobacillus acidocaldarius (strain Tc-4-1)</name>
    <name type="common">Bacillus acidocaldarius</name>
    <dbReference type="NCBI Taxonomy" id="1048834"/>
    <lineage>
        <taxon>Bacteria</taxon>
        <taxon>Bacillati</taxon>
        <taxon>Bacillota</taxon>
        <taxon>Bacilli</taxon>
        <taxon>Bacillales</taxon>
        <taxon>Alicyclobacillaceae</taxon>
        <taxon>Alicyclobacillus</taxon>
    </lineage>
</organism>
<dbReference type="STRING" id="1048834.TC41_3076"/>
<dbReference type="PRINTS" id="PR00300">
    <property type="entry name" value="CLPPROTEASEA"/>
</dbReference>
<dbReference type="RefSeq" id="WP_014465766.1">
    <property type="nucleotide sequence ID" value="NC_017167.1"/>
</dbReference>
<reference evidence="5 6" key="1">
    <citation type="journal article" date="2011" name="J. Bacteriol.">
        <title>Complete Genome Sequence of Alicyclobacillus acidocaldarius Strain Tc-4-1.</title>
        <authorList>
            <person name="Chen Y."/>
            <person name="He Y."/>
            <person name="Zhang B."/>
            <person name="Yang J."/>
            <person name="Li W."/>
            <person name="Dong Z."/>
            <person name="Hu S."/>
        </authorList>
    </citation>
    <scope>NUCLEOTIDE SEQUENCE [LARGE SCALE GENOMIC DNA]</scope>
    <source>
        <strain evidence="5 6">Tc-4-1</strain>
    </source>
</reference>
<reference evidence="6" key="2">
    <citation type="submission" date="2011-06" db="EMBL/GenBank/DDBJ databases">
        <title>The complete genome sequence of Alicyclobacillus acidocaldarius sp. Tc-4-1.</title>
        <authorList>
            <person name="Chen Y."/>
            <person name="He Y."/>
            <person name="Dong Z."/>
            <person name="Hu S."/>
        </authorList>
    </citation>
    <scope>NUCLEOTIDE SEQUENCE [LARGE SCALE GENOMIC DNA]</scope>
    <source>
        <strain evidence="6">Tc-4-1</strain>
    </source>
</reference>
<evidence type="ECO:0000256" key="2">
    <source>
        <dbReference type="ARBA" id="ARBA00022741"/>
    </source>
</evidence>
<dbReference type="InterPro" id="IPR003593">
    <property type="entry name" value="AAA+_ATPase"/>
</dbReference>
<evidence type="ECO:0000256" key="3">
    <source>
        <dbReference type="ARBA" id="ARBA00022840"/>
    </source>
</evidence>
<dbReference type="NCBIfam" id="NF038214">
    <property type="entry name" value="IS21_help_AAA"/>
    <property type="match status" value="1"/>
</dbReference>
<keyword evidence="2" id="KW-0547">Nucleotide-binding</keyword>
<keyword evidence="3 5" id="KW-0067">ATP-binding</keyword>
<dbReference type="GO" id="GO:0006260">
    <property type="term" value="P:DNA replication"/>
    <property type="evidence" value="ECO:0007669"/>
    <property type="project" value="TreeGrafter"/>
</dbReference>
<dbReference type="InterPro" id="IPR047661">
    <property type="entry name" value="IstB"/>
</dbReference>
<protein>
    <submittedName>
        <fullName evidence="5">IstB domain protein ATP-binding protein</fullName>
    </submittedName>
</protein>
<dbReference type="InterPro" id="IPR027417">
    <property type="entry name" value="P-loop_NTPase"/>
</dbReference>
<dbReference type="PANTHER" id="PTHR30050:SF4">
    <property type="entry name" value="ATP-BINDING PROTEIN RV3427C IN INSERTION SEQUENCE-RELATED"/>
    <property type="match status" value="1"/>
</dbReference>
<dbReference type="GO" id="GO:0005524">
    <property type="term" value="F:ATP binding"/>
    <property type="evidence" value="ECO:0007669"/>
    <property type="project" value="UniProtKB-KW"/>
</dbReference>
<comment type="similarity">
    <text evidence="1">Belongs to the IS21/IS1162 putative ATP-binding protein family.</text>
</comment>
<evidence type="ECO:0000313" key="5">
    <source>
        <dbReference type="EMBL" id="AEJ44961.1"/>
    </source>
</evidence>
<feature type="domain" description="AAA+ ATPase" evidence="4">
    <location>
        <begin position="102"/>
        <end position="236"/>
    </location>
</feature>
<dbReference type="EMBL" id="CP002902">
    <property type="protein sequence ID" value="AEJ44961.1"/>
    <property type="molecule type" value="Genomic_DNA"/>
</dbReference>
<evidence type="ECO:0000256" key="1">
    <source>
        <dbReference type="ARBA" id="ARBA00008059"/>
    </source>
</evidence>
<dbReference type="InterPro" id="IPR028350">
    <property type="entry name" value="DNAC/IstB-like"/>
</dbReference>